<evidence type="ECO:0000256" key="4">
    <source>
        <dbReference type="ARBA" id="ARBA00022512"/>
    </source>
</evidence>
<dbReference type="AlphaFoldDB" id="I0YJB3"/>
<reference evidence="7 8" key="1">
    <citation type="journal article" date="2012" name="Genome Biol.">
        <title>The genome of the polar eukaryotic microalga coccomyxa subellipsoidea reveals traits of cold adaptation.</title>
        <authorList>
            <person name="Blanc G."/>
            <person name="Agarkova I."/>
            <person name="Grimwood J."/>
            <person name="Kuo A."/>
            <person name="Brueggeman A."/>
            <person name="Dunigan D."/>
            <person name="Gurnon J."/>
            <person name="Ladunga I."/>
            <person name="Lindquist E."/>
            <person name="Lucas S."/>
            <person name="Pangilinan J."/>
            <person name="Proschold T."/>
            <person name="Salamov A."/>
            <person name="Schmutz J."/>
            <person name="Weeks D."/>
            <person name="Yamada T."/>
            <person name="Claverie J.M."/>
            <person name="Grigoriev I."/>
            <person name="Van Etten J."/>
            <person name="Lomsadze A."/>
            <person name="Borodovsky M."/>
        </authorList>
    </citation>
    <scope>NUCLEOTIDE SEQUENCE [LARGE SCALE GENOMIC DNA]</scope>
    <source>
        <strain evidence="7 8">C-169</strain>
    </source>
</reference>
<evidence type="ECO:0000256" key="2">
    <source>
        <dbReference type="ARBA" id="ARBA00004191"/>
    </source>
</evidence>
<dbReference type="eggNOG" id="KOG4287">
    <property type="taxonomic scope" value="Eukaryota"/>
</dbReference>
<dbReference type="OrthoDB" id="2015280at2759"/>
<dbReference type="STRING" id="574566.I0YJB3"/>
<sequence length="320" mass="34181">MHLSAFLVARVSQSHGITSTDAAQNPDFSSWNHVHVWYCSSDSHLGDASPGSKSDFGGWHFRGRRIAAAVITDLLTVWGLNNATHVLLTGDSAGGVGVMNLADDIATTLRVEAPALETVKLFVDAGWFLDIPSYSNRSDGMTFEKCAKALPASYRAVFDRSCEEHFGAEDSWRCFFAQDCQAFLETPTLFHEYLYDSANLGYDGAGSPAEAEDFRSRLEASIKAAAAAGGTGSCAGDSSEEDASPDGRHTQNLHEMIDCTLFTKSHVGDVRFVHVLGAWFAGELSNVHVLDGHGGVRGGDECGVYPALAKQLAAVVSVGV</sequence>
<dbReference type="GO" id="GO:0071555">
    <property type="term" value="P:cell wall organization"/>
    <property type="evidence" value="ECO:0007669"/>
    <property type="project" value="UniProtKB-KW"/>
</dbReference>
<proteinExistence type="inferred from homology"/>
<comment type="similarity">
    <text evidence="3 5">Belongs to the pectinacetylesterase family.</text>
</comment>
<evidence type="ECO:0000256" key="3">
    <source>
        <dbReference type="ARBA" id="ARBA00005784"/>
    </source>
</evidence>
<comment type="subcellular location">
    <subcellularLocation>
        <location evidence="2 5">Secreted</location>
        <location evidence="2 5">Cell wall</location>
    </subcellularLocation>
</comment>
<feature type="region of interest" description="Disordered" evidence="6">
    <location>
        <begin position="229"/>
        <end position="250"/>
    </location>
</feature>
<keyword evidence="4 5" id="KW-0134">Cell wall</keyword>
<dbReference type="RefSeq" id="XP_005643026.1">
    <property type="nucleotide sequence ID" value="XM_005642969.1"/>
</dbReference>
<keyword evidence="5" id="KW-0964">Secreted</keyword>
<dbReference type="PANTHER" id="PTHR21562">
    <property type="entry name" value="NOTUM-RELATED"/>
    <property type="match status" value="1"/>
</dbReference>
<keyword evidence="5" id="KW-0961">Cell wall biogenesis/degradation</keyword>
<keyword evidence="8" id="KW-1185">Reference proteome</keyword>
<evidence type="ECO:0000256" key="1">
    <source>
        <dbReference type="ARBA" id="ARBA00003534"/>
    </source>
</evidence>
<dbReference type="EMBL" id="AGSI01000023">
    <property type="protein sequence ID" value="EIE18482.1"/>
    <property type="molecule type" value="Genomic_DNA"/>
</dbReference>
<keyword evidence="5" id="KW-0378">Hydrolase</keyword>
<dbReference type="KEGG" id="csl:COCSUDRAFT_60148"/>
<evidence type="ECO:0000256" key="6">
    <source>
        <dbReference type="SAM" id="MobiDB-lite"/>
    </source>
</evidence>
<protein>
    <recommendedName>
        <fullName evidence="5">Pectin acetylesterase</fullName>
        <ecNumber evidence="5">3.1.1.-</ecNumber>
    </recommendedName>
</protein>
<dbReference type="PANTHER" id="PTHR21562:SF83">
    <property type="entry name" value="PECTIN ACETYLESTERASE 4"/>
    <property type="match status" value="1"/>
</dbReference>
<comment type="function">
    <text evidence="1 5">Hydrolyzes acetyl esters in homogalacturonan regions of pectin. In type I primary cell wall, galacturonic acid residues of pectin can be acetylated at the O-2 and O-3 positions. Decreasing the degree of acetylation of pectin gels in vitro alters their physical properties.</text>
</comment>
<dbReference type="Pfam" id="PF03283">
    <property type="entry name" value="PAE"/>
    <property type="match status" value="1"/>
</dbReference>
<evidence type="ECO:0000256" key="5">
    <source>
        <dbReference type="RuleBase" id="RU363114"/>
    </source>
</evidence>
<accession>I0YJB3</accession>
<gene>
    <name evidence="7" type="ORF">COCSUDRAFT_60148</name>
</gene>
<dbReference type="InterPro" id="IPR004963">
    <property type="entry name" value="PAE/NOTUM"/>
</dbReference>
<evidence type="ECO:0000313" key="7">
    <source>
        <dbReference type="EMBL" id="EIE18482.1"/>
    </source>
</evidence>
<dbReference type="Proteomes" id="UP000007264">
    <property type="component" value="Unassembled WGS sequence"/>
</dbReference>
<organism evidence="7 8">
    <name type="scientific">Coccomyxa subellipsoidea (strain C-169)</name>
    <name type="common">Green microalga</name>
    <dbReference type="NCBI Taxonomy" id="574566"/>
    <lineage>
        <taxon>Eukaryota</taxon>
        <taxon>Viridiplantae</taxon>
        <taxon>Chlorophyta</taxon>
        <taxon>core chlorophytes</taxon>
        <taxon>Trebouxiophyceae</taxon>
        <taxon>Trebouxiophyceae incertae sedis</taxon>
        <taxon>Coccomyxaceae</taxon>
        <taxon>Coccomyxa</taxon>
        <taxon>Coccomyxa subellipsoidea</taxon>
    </lineage>
</organism>
<dbReference type="GeneID" id="17036539"/>
<comment type="caution">
    <text evidence="7">The sequence shown here is derived from an EMBL/GenBank/DDBJ whole genome shotgun (WGS) entry which is preliminary data.</text>
</comment>
<evidence type="ECO:0000313" key="8">
    <source>
        <dbReference type="Proteomes" id="UP000007264"/>
    </source>
</evidence>
<name>I0YJB3_COCSC</name>
<dbReference type="EC" id="3.1.1.-" evidence="5"/>
<dbReference type="GO" id="GO:0016787">
    <property type="term" value="F:hydrolase activity"/>
    <property type="evidence" value="ECO:0007669"/>
    <property type="project" value="UniProtKB-KW"/>
</dbReference>